<dbReference type="Pfam" id="PF18096">
    <property type="entry name" value="Thump_like"/>
    <property type="match status" value="1"/>
</dbReference>
<dbReference type="RefSeq" id="WP_203908255.1">
    <property type="nucleotide sequence ID" value="NZ_BONY01000012.1"/>
</dbReference>
<comment type="caution">
    <text evidence="2">The sequence shown here is derived from an EMBL/GenBank/DDBJ whole genome shotgun (WGS) entry which is preliminary data.</text>
</comment>
<reference evidence="2" key="1">
    <citation type="submission" date="2021-01" db="EMBL/GenBank/DDBJ databases">
        <title>Whole genome shotgun sequence of Rhizocola hellebori NBRC 109834.</title>
        <authorList>
            <person name="Komaki H."/>
            <person name="Tamura T."/>
        </authorList>
    </citation>
    <scope>NUCLEOTIDE SEQUENCE</scope>
    <source>
        <strain evidence="2">NBRC 109834</strain>
    </source>
</reference>
<dbReference type="SUPFAM" id="SSF53335">
    <property type="entry name" value="S-adenosyl-L-methionine-dependent methyltransferases"/>
    <property type="match status" value="1"/>
</dbReference>
<dbReference type="AlphaFoldDB" id="A0A8J3Q6V6"/>
<protein>
    <submittedName>
        <fullName evidence="2">Methyltransferase</fullName>
    </submittedName>
</protein>
<dbReference type="InterPro" id="IPR041497">
    <property type="entry name" value="Thump-like"/>
</dbReference>
<keyword evidence="3" id="KW-1185">Reference proteome</keyword>
<dbReference type="GO" id="GO:0032259">
    <property type="term" value="P:methylation"/>
    <property type="evidence" value="ECO:0007669"/>
    <property type="project" value="UniProtKB-KW"/>
</dbReference>
<proteinExistence type="predicted"/>
<dbReference type="Proteomes" id="UP000612899">
    <property type="component" value="Unassembled WGS sequence"/>
</dbReference>
<evidence type="ECO:0000313" key="3">
    <source>
        <dbReference type="Proteomes" id="UP000612899"/>
    </source>
</evidence>
<evidence type="ECO:0000313" key="2">
    <source>
        <dbReference type="EMBL" id="GIH04372.1"/>
    </source>
</evidence>
<keyword evidence="2" id="KW-0489">Methyltransferase</keyword>
<dbReference type="Gene3D" id="3.40.50.150">
    <property type="entry name" value="Vaccinia Virus protein VP39"/>
    <property type="match status" value="1"/>
</dbReference>
<organism evidence="2 3">
    <name type="scientific">Rhizocola hellebori</name>
    <dbReference type="NCBI Taxonomy" id="1392758"/>
    <lineage>
        <taxon>Bacteria</taxon>
        <taxon>Bacillati</taxon>
        <taxon>Actinomycetota</taxon>
        <taxon>Actinomycetes</taxon>
        <taxon>Micromonosporales</taxon>
        <taxon>Micromonosporaceae</taxon>
        <taxon>Rhizocola</taxon>
    </lineage>
</organism>
<gene>
    <name evidence="2" type="ORF">Rhe02_24390</name>
</gene>
<keyword evidence="2" id="KW-0808">Transferase</keyword>
<dbReference type="InterPro" id="IPR029063">
    <property type="entry name" value="SAM-dependent_MTases_sf"/>
</dbReference>
<accession>A0A8J3Q6V6</accession>
<feature type="domain" description="THUMP-like" evidence="1">
    <location>
        <begin position="311"/>
        <end position="383"/>
    </location>
</feature>
<sequence>MDLAQLALLREPAGEQALAAADALVEGDRLAAASSLRARFGPSLAAAALTQATLRRKGEAKFGPAAHEMYLTRAGLEQATRLAVATRRAQRLSRSGAVSVADLGCGLGADLRAFIRAGLTAYGVEADPVTAACAALNAPTASITVGDARDFDLSLVGAAFCDPARRSGSRRIFRPADYSPPWDWVVSLAERVPSTVLKLAPGIDQALLPSGAELELVSVDGEVVEAAAWCGPLAEVACRATVIRGPEAHELTGTGLARAAVADPRGYLYDPDGAVVRAHLVAEFANLVDGTLADPDIAYVWADRPTPTPFGRCFAVDEILPFSLKRLRAALRTRAVGRLEILKRGSALDVDSLRKDLRLDGPNPASLILTRIAGAPVAIIATPTT</sequence>
<evidence type="ECO:0000259" key="1">
    <source>
        <dbReference type="Pfam" id="PF18096"/>
    </source>
</evidence>
<name>A0A8J3Q6V6_9ACTN</name>
<dbReference type="EMBL" id="BONY01000012">
    <property type="protein sequence ID" value="GIH04372.1"/>
    <property type="molecule type" value="Genomic_DNA"/>
</dbReference>
<dbReference type="GO" id="GO:0008168">
    <property type="term" value="F:methyltransferase activity"/>
    <property type="evidence" value="ECO:0007669"/>
    <property type="project" value="UniProtKB-KW"/>
</dbReference>